<dbReference type="EMBL" id="GL945017">
    <property type="protein sequence ID" value="EGN57313.1"/>
    <property type="molecule type" value="Genomic_DNA"/>
</dbReference>
<sequence>MKKTLFFLIIALFSMSISAQENSLAKDSTMFKGYLYNQKYNVYIILDLYHKNVTVPQQEIYGVLPGYFGDKQDGRKWLFTNATIKGKTAELQIINDYGSEDLTATLTAINDSTYILKQINGSTIKIARNRKWVKMPKELNFIKR</sequence>
<evidence type="ECO:0000256" key="1">
    <source>
        <dbReference type="SAM" id="SignalP"/>
    </source>
</evidence>
<name>F8N6S8_9BACT</name>
<reference evidence="3" key="1">
    <citation type="journal article" date="2011" name="Stand. Genomic Sci.">
        <title>Non-contiguous finished genome sequence of the opportunistic oral pathogen Prevotella multisaccharivorax type strain (PPPA20).</title>
        <authorList>
            <person name="Pati A."/>
            <person name="Gronow S."/>
            <person name="Lu M."/>
            <person name="Lapidus A."/>
            <person name="Nolan M."/>
            <person name="Lucas S."/>
            <person name="Hammon N."/>
            <person name="Deshpande S."/>
            <person name="Cheng J.F."/>
            <person name="Tapia R."/>
            <person name="Han C."/>
            <person name="Goodwin L."/>
            <person name="Pitluck S."/>
            <person name="Liolios K."/>
            <person name="Pagani I."/>
            <person name="Mavromatis K."/>
            <person name="Mikhailova N."/>
            <person name="Huntemann M."/>
            <person name="Chen A."/>
            <person name="Palaniappan K."/>
            <person name="Land M."/>
            <person name="Hauser L."/>
            <person name="Detter J.C."/>
            <person name="Brambilla E.M."/>
            <person name="Rohde M."/>
            <person name="Goker M."/>
            <person name="Woyke T."/>
            <person name="Bristow J."/>
            <person name="Eisen J.A."/>
            <person name="Markowitz V."/>
            <person name="Hugenholtz P."/>
            <person name="Kyrpides N.C."/>
            <person name="Klenk H.P."/>
            <person name="Ivanova N."/>
        </authorList>
    </citation>
    <scope>NUCLEOTIDE SEQUENCE [LARGE SCALE GENOMIC DNA]</scope>
    <source>
        <strain evidence="3">DSM 17128</strain>
    </source>
</reference>
<feature type="signal peptide" evidence="1">
    <location>
        <begin position="1"/>
        <end position="19"/>
    </location>
</feature>
<gene>
    <name evidence="2" type="ORF">Premu_1910</name>
</gene>
<dbReference type="STRING" id="688246.Premu_1910"/>
<dbReference type="HOGENOM" id="CLU_138520_1_0_10"/>
<dbReference type="eggNOG" id="ENOG5033NSP">
    <property type="taxonomic scope" value="Bacteria"/>
</dbReference>
<evidence type="ECO:0000313" key="3">
    <source>
        <dbReference type="Proteomes" id="UP000002772"/>
    </source>
</evidence>
<proteinExistence type="predicted"/>
<dbReference type="AlphaFoldDB" id="F8N6S8"/>
<dbReference type="Proteomes" id="UP000002772">
    <property type="component" value="Unassembled WGS sequence"/>
</dbReference>
<keyword evidence="3" id="KW-1185">Reference proteome</keyword>
<keyword evidence="1" id="KW-0732">Signal</keyword>
<dbReference type="RefSeq" id="WP_007574767.1">
    <property type="nucleotide sequence ID" value="NZ_BPTS01000002.1"/>
</dbReference>
<dbReference type="OrthoDB" id="1086519at2"/>
<organism evidence="2 3">
    <name type="scientific">Hallella multisaccharivorax DSM 17128</name>
    <dbReference type="NCBI Taxonomy" id="688246"/>
    <lineage>
        <taxon>Bacteria</taxon>
        <taxon>Pseudomonadati</taxon>
        <taxon>Bacteroidota</taxon>
        <taxon>Bacteroidia</taxon>
        <taxon>Bacteroidales</taxon>
        <taxon>Prevotellaceae</taxon>
        <taxon>Hallella</taxon>
    </lineage>
</organism>
<protein>
    <submittedName>
        <fullName evidence="2">Uncharacterized protein</fullName>
    </submittedName>
</protein>
<evidence type="ECO:0000313" key="2">
    <source>
        <dbReference type="EMBL" id="EGN57313.1"/>
    </source>
</evidence>
<accession>F8N6S8</accession>
<feature type="chain" id="PRO_5003380914" evidence="1">
    <location>
        <begin position="20"/>
        <end position="144"/>
    </location>
</feature>